<evidence type="ECO:0000256" key="1">
    <source>
        <dbReference type="ARBA" id="ARBA00023015"/>
    </source>
</evidence>
<dbReference type="Pfam" id="PF01638">
    <property type="entry name" value="HxlR"/>
    <property type="match status" value="1"/>
</dbReference>
<keyword evidence="1" id="KW-0805">Transcription regulation</keyword>
<dbReference type="InterPro" id="IPR002577">
    <property type="entry name" value="HTH_HxlR"/>
</dbReference>
<evidence type="ECO:0000259" key="4">
    <source>
        <dbReference type="PROSITE" id="PS51118"/>
    </source>
</evidence>
<keyword evidence="3" id="KW-0804">Transcription</keyword>
<dbReference type="AlphaFoldDB" id="A0A941D4R1"/>
<dbReference type="SUPFAM" id="SSF46785">
    <property type="entry name" value="Winged helix' DNA-binding domain"/>
    <property type="match status" value="1"/>
</dbReference>
<evidence type="ECO:0000313" key="6">
    <source>
        <dbReference type="Proteomes" id="UP000677016"/>
    </source>
</evidence>
<name>A0A941D4R1_9MICO</name>
<keyword evidence="6" id="KW-1185">Reference proteome</keyword>
<evidence type="ECO:0000313" key="5">
    <source>
        <dbReference type="EMBL" id="MBR7741865.1"/>
    </source>
</evidence>
<evidence type="ECO:0000256" key="3">
    <source>
        <dbReference type="ARBA" id="ARBA00023163"/>
    </source>
</evidence>
<sequence>MSARHTPVRLADVQDEDCPTREVLDRVGDKWSVLVIVLLGERTHRFSELHRAIDGISQRMLTLTVRALERDGLVSRTVHASVPPRVDYRLTDLGRSLLAPLEALNAWAVEHRGDIQAARDEHDRRSG</sequence>
<dbReference type="PANTHER" id="PTHR33204:SF39">
    <property type="entry name" value="TRANSCRIPTIONAL REGULATORY PROTEIN"/>
    <property type="match status" value="1"/>
</dbReference>
<dbReference type="EMBL" id="JAGSNF010000001">
    <property type="protein sequence ID" value="MBR7741865.1"/>
    <property type="molecule type" value="Genomic_DNA"/>
</dbReference>
<organism evidence="5 6">
    <name type="scientific">Phycicoccus avicenniae</name>
    <dbReference type="NCBI Taxonomy" id="2828860"/>
    <lineage>
        <taxon>Bacteria</taxon>
        <taxon>Bacillati</taxon>
        <taxon>Actinomycetota</taxon>
        <taxon>Actinomycetes</taxon>
        <taxon>Micrococcales</taxon>
        <taxon>Intrasporangiaceae</taxon>
        <taxon>Phycicoccus</taxon>
    </lineage>
</organism>
<dbReference type="PROSITE" id="PS51118">
    <property type="entry name" value="HTH_HXLR"/>
    <property type="match status" value="1"/>
</dbReference>
<keyword evidence="2" id="KW-0238">DNA-binding</keyword>
<dbReference type="InterPro" id="IPR036390">
    <property type="entry name" value="WH_DNA-bd_sf"/>
</dbReference>
<dbReference type="InterPro" id="IPR036388">
    <property type="entry name" value="WH-like_DNA-bd_sf"/>
</dbReference>
<dbReference type="Proteomes" id="UP000677016">
    <property type="component" value="Unassembled WGS sequence"/>
</dbReference>
<accession>A0A941D4R1</accession>
<dbReference type="RefSeq" id="WP_211601025.1">
    <property type="nucleotide sequence ID" value="NZ_JAGSNF010000001.1"/>
</dbReference>
<dbReference type="Gene3D" id="1.10.10.10">
    <property type="entry name" value="Winged helix-like DNA-binding domain superfamily/Winged helix DNA-binding domain"/>
    <property type="match status" value="1"/>
</dbReference>
<reference evidence="5" key="1">
    <citation type="submission" date="2021-04" db="EMBL/GenBank/DDBJ databases">
        <title>Phycicoccus avicenniae sp. nov., a novel endophytic actinomycetes isolated from branch of Avicennia mariana.</title>
        <authorList>
            <person name="Tuo L."/>
        </authorList>
    </citation>
    <scope>NUCLEOTIDE SEQUENCE</scope>
    <source>
        <strain evidence="5">BSK3Z-2</strain>
    </source>
</reference>
<gene>
    <name evidence="5" type="ORF">KC207_00975</name>
</gene>
<feature type="domain" description="HTH hxlR-type" evidence="4">
    <location>
        <begin position="18"/>
        <end position="116"/>
    </location>
</feature>
<proteinExistence type="predicted"/>
<dbReference type="GO" id="GO:0003677">
    <property type="term" value="F:DNA binding"/>
    <property type="evidence" value="ECO:0007669"/>
    <property type="project" value="UniProtKB-KW"/>
</dbReference>
<dbReference type="PANTHER" id="PTHR33204">
    <property type="entry name" value="TRANSCRIPTIONAL REGULATOR, MARR FAMILY"/>
    <property type="match status" value="1"/>
</dbReference>
<protein>
    <submittedName>
        <fullName evidence="5">Helix-turn-helix transcriptional regulator</fullName>
    </submittedName>
</protein>
<evidence type="ECO:0000256" key="2">
    <source>
        <dbReference type="ARBA" id="ARBA00023125"/>
    </source>
</evidence>
<comment type="caution">
    <text evidence="5">The sequence shown here is derived from an EMBL/GenBank/DDBJ whole genome shotgun (WGS) entry which is preliminary data.</text>
</comment>